<evidence type="ECO:0000256" key="1">
    <source>
        <dbReference type="ARBA" id="ARBA00008710"/>
    </source>
</evidence>
<accession>A0ABP8VRA9</accession>
<organism evidence="3 4">
    <name type="scientific">Nocardioides nanhaiensis</name>
    <dbReference type="NCBI Taxonomy" id="1476871"/>
    <lineage>
        <taxon>Bacteria</taxon>
        <taxon>Bacillati</taxon>
        <taxon>Actinomycetota</taxon>
        <taxon>Actinomycetes</taxon>
        <taxon>Propionibacteriales</taxon>
        <taxon>Nocardioidaceae</taxon>
        <taxon>Nocardioides</taxon>
    </lineage>
</organism>
<dbReference type="InterPro" id="IPR004378">
    <property type="entry name" value="F420H2_quin_Rdtase"/>
</dbReference>
<dbReference type="Proteomes" id="UP001500621">
    <property type="component" value="Unassembled WGS sequence"/>
</dbReference>
<dbReference type="PANTHER" id="PTHR39428">
    <property type="entry name" value="F420H(2)-DEPENDENT QUINONE REDUCTASE RV1261C"/>
    <property type="match status" value="1"/>
</dbReference>
<comment type="similarity">
    <text evidence="1">Belongs to the F420H(2)-dependent quinone reductase family.</text>
</comment>
<evidence type="ECO:0000313" key="4">
    <source>
        <dbReference type="Proteomes" id="UP001500621"/>
    </source>
</evidence>
<dbReference type="Pfam" id="PF04075">
    <property type="entry name" value="F420H2_quin_red"/>
    <property type="match status" value="1"/>
</dbReference>
<proteinExistence type="inferred from homology"/>
<dbReference type="RefSeq" id="WP_345262364.1">
    <property type="nucleotide sequence ID" value="NZ_BAABIM010000001.1"/>
</dbReference>
<protein>
    <submittedName>
        <fullName evidence="3">Nitroreductase family deazaflavin-dependent oxidoreductase</fullName>
    </submittedName>
</protein>
<name>A0ABP8VRA9_9ACTN</name>
<keyword evidence="4" id="KW-1185">Reference proteome</keyword>
<evidence type="ECO:0000256" key="2">
    <source>
        <dbReference type="ARBA" id="ARBA00049106"/>
    </source>
</evidence>
<dbReference type="NCBIfam" id="TIGR00026">
    <property type="entry name" value="hi_GC_TIGR00026"/>
    <property type="match status" value="1"/>
</dbReference>
<dbReference type="EMBL" id="BAABIM010000001">
    <property type="protein sequence ID" value="GAA4670532.1"/>
    <property type="molecule type" value="Genomic_DNA"/>
</dbReference>
<dbReference type="InterPro" id="IPR012349">
    <property type="entry name" value="Split_barrel_FMN-bd"/>
</dbReference>
<sequence length="171" mass="19329">MTVRGGARTEDEKLAKRKEALAHPVVPKVIKAMARLNVRLFRLTNGRVGSTWRIGAGLRKPVPVLLLEHVGRKSGATFTTPLLYLEHGADLVVVASQGGLPRNPQWYPNLLAHPETHVDLRGERRRPVRAREAEPQERERLWPLLVDLYADFATYQQTTDRVIPVVVLEPR</sequence>
<evidence type="ECO:0000313" key="3">
    <source>
        <dbReference type="EMBL" id="GAA4670532.1"/>
    </source>
</evidence>
<dbReference type="Gene3D" id="2.30.110.10">
    <property type="entry name" value="Electron Transport, Fmn-binding Protein, Chain A"/>
    <property type="match status" value="1"/>
</dbReference>
<gene>
    <name evidence="3" type="ORF">GCM10023226_03880</name>
</gene>
<reference evidence="4" key="1">
    <citation type="journal article" date="2019" name="Int. J. Syst. Evol. Microbiol.">
        <title>The Global Catalogue of Microorganisms (GCM) 10K type strain sequencing project: providing services to taxonomists for standard genome sequencing and annotation.</title>
        <authorList>
            <consortium name="The Broad Institute Genomics Platform"/>
            <consortium name="The Broad Institute Genome Sequencing Center for Infectious Disease"/>
            <person name="Wu L."/>
            <person name="Ma J."/>
        </authorList>
    </citation>
    <scope>NUCLEOTIDE SEQUENCE [LARGE SCALE GENOMIC DNA]</scope>
    <source>
        <strain evidence="4">JCM 18127</strain>
    </source>
</reference>
<comment type="catalytic activity">
    <reaction evidence="2">
        <text>oxidized coenzyme F420-(gamma-L-Glu)(n) + a quinol + H(+) = reduced coenzyme F420-(gamma-L-Glu)(n) + a quinone</text>
        <dbReference type="Rhea" id="RHEA:39663"/>
        <dbReference type="Rhea" id="RHEA-COMP:12939"/>
        <dbReference type="Rhea" id="RHEA-COMP:14378"/>
        <dbReference type="ChEBI" id="CHEBI:15378"/>
        <dbReference type="ChEBI" id="CHEBI:24646"/>
        <dbReference type="ChEBI" id="CHEBI:132124"/>
        <dbReference type="ChEBI" id="CHEBI:133980"/>
        <dbReference type="ChEBI" id="CHEBI:139511"/>
    </reaction>
</comment>
<dbReference type="PANTHER" id="PTHR39428:SF3">
    <property type="entry name" value="DEAZAFLAVIN-DEPENDENT NITROREDUCTASE"/>
    <property type="match status" value="1"/>
</dbReference>
<comment type="caution">
    <text evidence="3">The sequence shown here is derived from an EMBL/GenBank/DDBJ whole genome shotgun (WGS) entry which is preliminary data.</text>
</comment>